<evidence type="ECO:0000256" key="9">
    <source>
        <dbReference type="ARBA" id="ARBA00029594"/>
    </source>
</evidence>
<dbReference type="InterPro" id="IPR015679">
    <property type="entry name" value="PLipase_D_fam"/>
</dbReference>
<evidence type="ECO:0000256" key="2">
    <source>
        <dbReference type="ARBA" id="ARBA00003145"/>
    </source>
</evidence>
<reference evidence="11" key="2">
    <citation type="submission" date="2021-01" db="EMBL/GenBank/DDBJ databases">
        <authorList>
            <person name="Mieszkin S."/>
            <person name="Pouder E."/>
            <person name="Alain K."/>
        </authorList>
    </citation>
    <scope>NUCLEOTIDE SEQUENCE</scope>
    <source>
        <strain evidence="11">HW T2.11</strain>
    </source>
</reference>
<feature type="domain" description="PLD phosphodiesterase" evidence="10">
    <location>
        <begin position="343"/>
        <end position="370"/>
    </location>
</feature>
<dbReference type="CDD" id="cd09143">
    <property type="entry name" value="PLDc_vPLD1_2_like_bac_2"/>
    <property type="match status" value="1"/>
</dbReference>
<keyword evidence="12" id="KW-1185">Reference proteome</keyword>
<dbReference type="GO" id="GO:0009395">
    <property type="term" value="P:phospholipid catabolic process"/>
    <property type="evidence" value="ECO:0007669"/>
    <property type="project" value="TreeGrafter"/>
</dbReference>
<gene>
    <name evidence="11" type="ORF">ASILVAE211_04955</name>
</gene>
<dbReference type="InterPro" id="IPR025202">
    <property type="entry name" value="PLD-like_dom"/>
</dbReference>
<dbReference type="SUPFAM" id="SSF56024">
    <property type="entry name" value="Phospholipase D/nuclease"/>
    <property type="match status" value="2"/>
</dbReference>
<dbReference type="Proteomes" id="UP000708298">
    <property type="component" value="Unassembled WGS sequence"/>
</dbReference>
<dbReference type="PANTHER" id="PTHR18896:SF76">
    <property type="entry name" value="PHOSPHOLIPASE"/>
    <property type="match status" value="1"/>
</dbReference>
<keyword evidence="5" id="KW-0964">Secreted</keyword>
<dbReference type="GO" id="GO:0005576">
    <property type="term" value="C:extracellular region"/>
    <property type="evidence" value="ECO:0007669"/>
    <property type="project" value="UniProtKB-SubCell"/>
</dbReference>
<dbReference type="Gene3D" id="3.30.870.10">
    <property type="entry name" value="Endonuclease Chain A"/>
    <property type="match status" value="2"/>
</dbReference>
<keyword evidence="7" id="KW-0378">Hydrolase</keyword>
<evidence type="ECO:0000256" key="4">
    <source>
        <dbReference type="ARBA" id="ARBA00018392"/>
    </source>
</evidence>
<protein>
    <recommendedName>
        <fullName evidence="4">Phospholipase D</fullName>
    </recommendedName>
    <alternativeName>
        <fullName evidence="9">Choline phosphatase</fullName>
    </alternativeName>
</protein>
<evidence type="ECO:0000256" key="5">
    <source>
        <dbReference type="ARBA" id="ARBA00022525"/>
    </source>
</evidence>
<sequence length="484" mass="53482">MAGQGIFDEGRNCWQVARADTLSVIIDAEAYFAILRKALLAATKRVMLVGWDFDARIGFHTDDRVAGEPDRIGEFLLWLVERSPDLEVYLLRWDTGALKSLFQPTTAITAVKWAVHPRIHVKLDGHHPTASSHHQKMVSIDDCLAFCGGIDMTADRWDTRAHIHQDPRRVQPGGKPYKPWHDASTALSGPVAAVISQECRDRWERATAEKLPAIDSADPLWPEGLAPLLHGVDVAVARSHPEMSDQTPVLEIEQLFIDQIAAARRVIYLESQYFASRRIAEAIGQRLQEADGPEIVVINPETAEGWLQPLAMDSARARLIAALRKHDAGGRLAVYHPYTSGGDPIYVHAKITIIDDRMIRIGSANINNRSMRLDTECDVCIDAERNPDAGVAAAAASIRNGLLAEHLGISPQEFSEVYEARGSLIAAIEQLRGPGRSLRPYEIPDLDAVETWLADNEVLDPEGPAELFEPLSKNGLFQWLSPPG</sequence>
<feature type="domain" description="PLD phosphodiesterase" evidence="10">
    <location>
        <begin position="129"/>
        <end position="156"/>
    </location>
</feature>
<keyword evidence="6" id="KW-0677">Repeat</keyword>
<dbReference type="Pfam" id="PF13091">
    <property type="entry name" value="PLDc_2"/>
    <property type="match status" value="1"/>
</dbReference>
<dbReference type="GO" id="GO:0004630">
    <property type="term" value="F:phospholipase D activity"/>
    <property type="evidence" value="ECO:0007669"/>
    <property type="project" value="UniProtKB-EC"/>
</dbReference>
<accession>A0A963YP78</accession>
<evidence type="ECO:0000256" key="1">
    <source>
        <dbReference type="ARBA" id="ARBA00000798"/>
    </source>
</evidence>
<dbReference type="EMBL" id="JAESVB010000002">
    <property type="protein sequence ID" value="MCB8874526.1"/>
    <property type="molecule type" value="Genomic_DNA"/>
</dbReference>
<evidence type="ECO:0000256" key="8">
    <source>
        <dbReference type="ARBA" id="ARBA00023098"/>
    </source>
</evidence>
<organism evidence="11 12">
    <name type="scientific">Acidisoma silvae</name>
    <dbReference type="NCBI Taxonomy" id="2802396"/>
    <lineage>
        <taxon>Bacteria</taxon>
        <taxon>Pseudomonadati</taxon>
        <taxon>Pseudomonadota</taxon>
        <taxon>Alphaproteobacteria</taxon>
        <taxon>Acetobacterales</taxon>
        <taxon>Acidocellaceae</taxon>
        <taxon>Acidisoma</taxon>
    </lineage>
</organism>
<keyword evidence="8" id="KW-0443">Lipid metabolism</keyword>
<comment type="caution">
    <text evidence="11">The sequence shown here is derived from an EMBL/GenBank/DDBJ whole genome shotgun (WGS) entry which is preliminary data.</text>
</comment>
<evidence type="ECO:0000313" key="12">
    <source>
        <dbReference type="Proteomes" id="UP000708298"/>
    </source>
</evidence>
<dbReference type="SMART" id="SM00155">
    <property type="entry name" value="PLDc"/>
    <property type="match status" value="2"/>
</dbReference>
<evidence type="ECO:0000256" key="7">
    <source>
        <dbReference type="ARBA" id="ARBA00022801"/>
    </source>
</evidence>
<dbReference type="PANTHER" id="PTHR18896">
    <property type="entry name" value="PHOSPHOLIPASE D"/>
    <property type="match status" value="1"/>
</dbReference>
<evidence type="ECO:0000259" key="10">
    <source>
        <dbReference type="PROSITE" id="PS50035"/>
    </source>
</evidence>
<dbReference type="PROSITE" id="PS50035">
    <property type="entry name" value="PLD"/>
    <property type="match status" value="2"/>
</dbReference>
<evidence type="ECO:0000256" key="6">
    <source>
        <dbReference type="ARBA" id="ARBA00022737"/>
    </source>
</evidence>
<comment type="subcellular location">
    <subcellularLocation>
        <location evidence="3">Secreted</location>
    </subcellularLocation>
</comment>
<comment type="function">
    <text evidence="2">Could be a virulence factor.</text>
</comment>
<proteinExistence type="predicted"/>
<evidence type="ECO:0000313" key="11">
    <source>
        <dbReference type="EMBL" id="MCB8874526.1"/>
    </source>
</evidence>
<dbReference type="RefSeq" id="WP_227320198.1">
    <property type="nucleotide sequence ID" value="NZ_JAESVB010000002.1"/>
</dbReference>
<dbReference type="InterPro" id="IPR001736">
    <property type="entry name" value="PLipase_D/transphosphatidylase"/>
</dbReference>
<name>A0A963YP78_9PROT</name>
<reference evidence="11" key="1">
    <citation type="journal article" date="2021" name="Microorganisms">
        <title>Acidisoma silvae sp. nov. and Acidisomacellulosilytica sp. nov., Two Acidophilic Bacteria Isolated from Decaying Wood, Hydrolyzing Cellulose and Producing Poly-3-hydroxybutyrate.</title>
        <authorList>
            <person name="Mieszkin S."/>
            <person name="Pouder E."/>
            <person name="Uroz S."/>
            <person name="Simon-Colin C."/>
            <person name="Alain K."/>
        </authorList>
    </citation>
    <scope>NUCLEOTIDE SEQUENCE</scope>
    <source>
        <strain evidence="11">HW T2.11</strain>
    </source>
</reference>
<evidence type="ECO:0000256" key="3">
    <source>
        <dbReference type="ARBA" id="ARBA00004613"/>
    </source>
</evidence>
<dbReference type="CDD" id="cd09140">
    <property type="entry name" value="PLDc_vPLD1_2_like_bac_1"/>
    <property type="match status" value="1"/>
</dbReference>
<dbReference type="AlphaFoldDB" id="A0A963YP78"/>
<comment type="catalytic activity">
    <reaction evidence="1">
        <text>a 1,2-diacyl-sn-glycero-3-phosphocholine + H2O = a 1,2-diacyl-sn-glycero-3-phosphate + choline + H(+)</text>
        <dbReference type="Rhea" id="RHEA:14445"/>
        <dbReference type="ChEBI" id="CHEBI:15354"/>
        <dbReference type="ChEBI" id="CHEBI:15377"/>
        <dbReference type="ChEBI" id="CHEBI:15378"/>
        <dbReference type="ChEBI" id="CHEBI:57643"/>
        <dbReference type="ChEBI" id="CHEBI:58608"/>
        <dbReference type="EC" id="3.1.4.4"/>
    </reaction>
</comment>